<proteinExistence type="predicted"/>
<keyword evidence="3" id="KW-1185">Reference proteome</keyword>
<feature type="domain" description="ATPase AAA-type core" evidence="1">
    <location>
        <begin position="27"/>
        <end position="344"/>
    </location>
</feature>
<dbReference type="InterPro" id="IPR003959">
    <property type="entry name" value="ATPase_AAA_core"/>
</dbReference>
<protein>
    <submittedName>
        <fullName evidence="2">ATPase</fullName>
    </submittedName>
</protein>
<dbReference type="OrthoDB" id="9801813at2"/>
<dbReference type="EMBL" id="NXIB02000175">
    <property type="protein sequence ID" value="PHX53590.1"/>
    <property type="molecule type" value="Genomic_DNA"/>
</dbReference>
<evidence type="ECO:0000259" key="1">
    <source>
        <dbReference type="Pfam" id="PF13304"/>
    </source>
</evidence>
<accession>A0A2G4EVW3</accession>
<name>A0A2G4EVW3_9CYAN</name>
<dbReference type="PANTHER" id="PTHR43581">
    <property type="entry name" value="ATP/GTP PHOSPHATASE"/>
    <property type="match status" value="1"/>
</dbReference>
<dbReference type="RefSeq" id="WP_096829564.1">
    <property type="nucleotide sequence ID" value="NZ_NXIB02000175.1"/>
</dbReference>
<organism evidence="2 3">
    <name type="scientific">Tychonema bourrellyi FEM_GT703</name>
    <dbReference type="NCBI Taxonomy" id="2040638"/>
    <lineage>
        <taxon>Bacteria</taxon>
        <taxon>Bacillati</taxon>
        <taxon>Cyanobacteriota</taxon>
        <taxon>Cyanophyceae</taxon>
        <taxon>Oscillatoriophycideae</taxon>
        <taxon>Oscillatoriales</taxon>
        <taxon>Microcoleaceae</taxon>
        <taxon>Tychonema</taxon>
    </lineage>
</organism>
<evidence type="ECO:0000313" key="3">
    <source>
        <dbReference type="Proteomes" id="UP000226442"/>
    </source>
</evidence>
<dbReference type="GO" id="GO:0005524">
    <property type="term" value="F:ATP binding"/>
    <property type="evidence" value="ECO:0007669"/>
    <property type="project" value="InterPro"/>
</dbReference>
<dbReference type="GO" id="GO:0016887">
    <property type="term" value="F:ATP hydrolysis activity"/>
    <property type="evidence" value="ECO:0007669"/>
    <property type="project" value="InterPro"/>
</dbReference>
<evidence type="ECO:0000313" key="2">
    <source>
        <dbReference type="EMBL" id="PHX53590.1"/>
    </source>
</evidence>
<sequence>MSQVFDRLQISGYRALKLVNLSQLGQVNIFVGDNNAGKTSILEAVSILCNPLDPFQWLEVSQRRLYLGRSQLMTLRPNIEALKWIFSQKMTASNDEFYQAEILIEVNGTAPIHELRAKLGEIYGSGLEKNNQNRFEEDISSAEEDVSSSEIDSVRAGLELEIVLNLVPGKISSGQLSLFPSEPKSEIFQFWENERFVQRRRNKPIVKNATIFPSYSSSEPILEHLSRIILQQEDGKNELLELMQSFDDNILDIQILSPTATPTIYIKHKELGLTPLYVFGDGLKRTLIIALTLLTTANGVLLIDEIETSIHVSALGSVFSWLIETCRRREIQLFVTTHSLEAIDAMLQPEIATEDVVAFRLNHNGQAPQRFSGNLLHRLRSERGLDVR</sequence>
<dbReference type="Proteomes" id="UP000226442">
    <property type="component" value="Unassembled WGS sequence"/>
</dbReference>
<dbReference type="InterPro" id="IPR027417">
    <property type="entry name" value="P-loop_NTPase"/>
</dbReference>
<dbReference type="Gene3D" id="3.40.50.300">
    <property type="entry name" value="P-loop containing nucleotide triphosphate hydrolases"/>
    <property type="match status" value="1"/>
</dbReference>
<gene>
    <name evidence="2" type="ORF">CP500_020675</name>
</gene>
<dbReference type="SUPFAM" id="SSF52540">
    <property type="entry name" value="P-loop containing nucleoside triphosphate hydrolases"/>
    <property type="match status" value="1"/>
</dbReference>
<reference evidence="2" key="1">
    <citation type="submission" date="2017-10" db="EMBL/GenBank/DDBJ databases">
        <title>Draft genome sequence of the planktic cyanobacteria Tychonema bourrellyi isolated from alpine lentic freshwater.</title>
        <authorList>
            <person name="Tett A."/>
            <person name="Armanini F."/>
            <person name="Asnicar F."/>
            <person name="Boscaini A."/>
            <person name="Pasolli E."/>
            <person name="Zolfo M."/>
            <person name="Donati C."/>
            <person name="Salmaso N."/>
            <person name="Segata N."/>
        </authorList>
    </citation>
    <scope>NUCLEOTIDE SEQUENCE</scope>
    <source>
        <strain evidence="2">FEM_GT703</strain>
    </source>
</reference>
<dbReference type="Pfam" id="PF13304">
    <property type="entry name" value="AAA_21"/>
    <property type="match status" value="1"/>
</dbReference>
<comment type="caution">
    <text evidence="2">The sequence shown here is derived from an EMBL/GenBank/DDBJ whole genome shotgun (WGS) entry which is preliminary data.</text>
</comment>
<dbReference type="PANTHER" id="PTHR43581:SF4">
    <property type="entry name" value="ATP_GTP PHOSPHATASE"/>
    <property type="match status" value="1"/>
</dbReference>
<dbReference type="InterPro" id="IPR051396">
    <property type="entry name" value="Bact_Antivir_Def_Nuclease"/>
</dbReference>
<dbReference type="AlphaFoldDB" id="A0A2G4EVW3"/>